<dbReference type="EMBL" id="LQWZ01000016">
    <property type="protein sequence ID" value="OAH56966.1"/>
    <property type="molecule type" value="Genomic_DNA"/>
</dbReference>
<evidence type="ECO:0000256" key="2">
    <source>
        <dbReference type="ARBA" id="ARBA00007935"/>
    </source>
</evidence>
<evidence type="ECO:0000313" key="9">
    <source>
        <dbReference type="EMBL" id="OAH56966.1"/>
    </source>
</evidence>
<dbReference type="Pfam" id="PF01032">
    <property type="entry name" value="FecCD"/>
    <property type="match status" value="1"/>
</dbReference>
<keyword evidence="5 8" id="KW-0812">Transmembrane</keyword>
<dbReference type="RefSeq" id="WP_018395691.1">
    <property type="nucleotide sequence ID" value="NZ_LQWZ01000016.1"/>
</dbReference>
<dbReference type="InterPro" id="IPR000522">
    <property type="entry name" value="ABC_transptr_permease_BtuC"/>
</dbReference>
<dbReference type="OrthoDB" id="9811721at2"/>
<organism evidence="9 10">
    <name type="scientific">Domibacillus aminovorans</name>
    <dbReference type="NCBI Taxonomy" id="29332"/>
    <lineage>
        <taxon>Bacteria</taxon>
        <taxon>Bacillati</taxon>
        <taxon>Bacillota</taxon>
        <taxon>Bacilli</taxon>
        <taxon>Bacillales</taxon>
        <taxon>Bacillaceae</taxon>
        <taxon>Domibacillus</taxon>
    </lineage>
</organism>
<feature type="transmembrane region" description="Helical" evidence="8">
    <location>
        <begin position="154"/>
        <end position="175"/>
    </location>
</feature>
<dbReference type="PANTHER" id="PTHR30472:SF65">
    <property type="entry name" value="SIDEROPHORE TRANSPORT SYSTEM PERMEASE PROTEIN YFIZ-RELATED"/>
    <property type="match status" value="1"/>
</dbReference>
<evidence type="ECO:0000256" key="6">
    <source>
        <dbReference type="ARBA" id="ARBA00022989"/>
    </source>
</evidence>
<keyword evidence="6 8" id="KW-1133">Transmembrane helix</keyword>
<dbReference type="Gene3D" id="1.10.3470.10">
    <property type="entry name" value="ABC transporter involved in vitamin B12 uptake, BtuC"/>
    <property type="match status" value="1"/>
</dbReference>
<evidence type="ECO:0000256" key="4">
    <source>
        <dbReference type="ARBA" id="ARBA00022475"/>
    </source>
</evidence>
<feature type="transmembrane region" description="Helical" evidence="8">
    <location>
        <begin position="98"/>
        <end position="117"/>
    </location>
</feature>
<dbReference type="FunFam" id="1.10.3470.10:FF:000001">
    <property type="entry name" value="Vitamin B12 ABC transporter permease BtuC"/>
    <property type="match status" value="1"/>
</dbReference>
<evidence type="ECO:0000313" key="10">
    <source>
        <dbReference type="Proteomes" id="UP000077271"/>
    </source>
</evidence>
<comment type="caution">
    <text evidence="9">The sequence shown here is derived from an EMBL/GenBank/DDBJ whole genome shotgun (WGS) entry which is preliminary data.</text>
</comment>
<gene>
    <name evidence="9" type="ORF">AWH48_19530</name>
</gene>
<dbReference type="PANTHER" id="PTHR30472">
    <property type="entry name" value="FERRIC ENTEROBACTIN TRANSPORT SYSTEM PERMEASE PROTEIN"/>
    <property type="match status" value="1"/>
</dbReference>
<dbReference type="GO" id="GO:0022857">
    <property type="term" value="F:transmembrane transporter activity"/>
    <property type="evidence" value="ECO:0007669"/>
    <property type="project" value="InterPro"/>
</dbReference>
<proteinExistence type="inferred from homology"/>
<reference evidence="9 10" key="1">
    <citation type="submission" date="2016-01" db="EMBL/GenBank/DDBJ databases">
        <title>Investigation of taxonomic status of Bacillus aminovorans.</title>
        <authorList>
            <person name="Verma A."/>
            <person name="Pal Y."/>
            <person name="Krishnamurthi S."/>
        </authorList>
    </citation>
    <scope>NUCLEOTIDE SEQUENCE [LARGE SCALE GENOMIC DNA]</scope>
    <source>
        <strain evidence="9 10">DSM 4337</strain>
    </source>
</reference>
<dbReference type="AlphaFoldDB" id="A0A177KV35"/>
<evidence type="ECO:0000256" key="7">
    <source>
        <dbReference type="ARBA" id="ARBA00023136"/>
    </source>
</evidence>
<feature type="transmembrane region" description="Helical" evidence="8">
    <location>
        <begin position="67"/>
        <end position="86"/>
    </location>
</feature>
<evidence type="ECO:0000256" key="3">
    <source>
        <dbReference type="ARBA" id="ARBA00022448"/>
    </source>
</evidence>
<sequence length="338" mass="35856">MEHLLSRPSLKIGGLFVCVFLFVVSFMLSMALGQTTIPLQTTFDALFNYDESNTEHIIITTSRTTRAIIASVIGANLAIAGALMQALTRNPLAAPDIFGINAGALFFIVFSATFFSVNSLVSYMWIAFLGAAVAGVLVFFLGSVGRDGLTPIKIVLAGSAITALFVSFTQGLLVIDEQAIQSILFWLAGSVAGRSMDMLLPVLPFMLGAGFLTFFLGRPINILMSGDDVAKGLGQRTVFVKVMIGVIVVVLAGGSVAVAGSIGFIGLIVPHMVRGLVGPDYRWVIPFSALIGAILLLLADIAARFVIMPQEMPIGVMTAVIGAPFFVYIARRGLSKND</sequence>
<protein>
    <submittedName>
        <fullName evidence="9">Iron-siderophore ABC transporter permease</fullName>
    </submittedName>
</protein>
<dbReference type="CDD" id="cd06550">
    <property type="entry name" value="TM_ABC_iron-siderophores_like"/>
    <property type="match status" value="1"/>
</dbReference>
<feature type="transmembrane region" description="Helical" evidence="8">
    <location>
        <begin position="314"/>
        <end position="331"/>
    </location>
</feature>
<comment type="similarity">
    <text evidence="2">Belongs to the binding-protein-dependent transport system permease family. FecCD subfamily.</text>
</comment>
<feature type="transmembrane region" description="Helical" evidence="8">
    <location>
        <begin position="238"/>
        <end position="269"/>
    </location>
</feature>
<keyword evidence="7 8" id="KW-0472">Membrane</keyword>
<comment type="subcellular location">
    <subcellularLocation>
        <location evidence="1">Cell membrane</location>
        <topology evidence="1">Multi-pass membrane protein</topology>
    </subcellularLocation>
</comment>
<keyword evidence="4" id="KW-1003">Cell membrane</keyword>
<feature type="transmembrane region" description="Helical" evidence="8">
    <location>
        <begin position="12"/>
        <end position="32"/>
    </location>
</feature>
<accession>A0A177KV35</accession>
<feature type="transmembrane region" description="Helical" evidence="8">
    <location>
        <begin position="281"/>
        <end position="302"/>
    </location>
</feature>
<feature type="transmembrane region" description="Helical" evidence="8">
    <location>
        <begin position="123"/>
        <end position="142"/>
    </location>
</feature>
<dbReference type="SUPFAM" id="SSF81345">
    <property type="entry name" value="ABC transporter involved in vitamin B12 uptake, BtuC"/>
    <property type="match status" value="1"/>
</dbReference>
<feature type="transmembrane region" description="Helical" evidence="8">
    <location>
        <begin position="195"/>
        <end position="217"/>
    </location>
</feature>
<keyword evidence="3" id="KW-0813">Transport</keyword>
<dbReference type="InterPro" id="IPR037294">
    <property type="entry name" value="ABC_BtuC-like"/>
</dbReference>
<name>A0A177KV35_9BACI</name>
<dbReference type="GO" id="GO:0033214">
    <property type="term" value="P:siderophore-iron import into cell"/>
    <property type="evidence" value="ECO:0007669"/>
    <property type="project" value="TreeGrafter"/>
</dbReference>
<dbReference type="Proteomes" id="UP000077271">
    <property type="component" value="Unassembled WGS sequence"/>
</dbReference>
<evidence type="ECO:0000256" key="8">
    <source>
        <dbReference type="SAM" id="Phobius"/>
    </source>
</evidence>
<evidence type="ECO:0000256" key="5">
    <source>
        <dbReference type="ARBA" id="ARBA00022692"/>
    </source>
</evidence>
<evidence type="ECO:0000256" key="1">
    <source>
        <dbReference type="ARBA" id="ARBA00004651"/>
    </source>
</evidence>
<dbReference type="GO" id="GO:0005886">
    <property type="term" value="C:plasma membrane"/>
    <property type="evidence" value="ECO:0007669"/>
    <property type="project" value="UniProtKB-SubCell"/>
</dbReference>